<dbReference type="Pfam" id="PF12358">
    <property type="entry name" value="DUF3644"/>
    <property type="match status" value="1"/>
</dbReference>
<dbReference type="RefSeq" id="WP_265984161.1">
    <property type="nucleotide sequence ID" value="NZ_JAPHAV010000002.1"/>
</dbReference>
<dbReference type="InterPro" id="IPR022104">
    <property type="entry name" value="DUF3644"/>
</dbReference>
<evidence type="ECO:0000259" key="1">
    <source>
        <dbReference type="Pfam" id="PF12358"/>
    </source>
</evidence>
<protein>
    <submittedName>
        <fullName evidence="2">DUF3644 domain-containing protein</fullName>
    </submittedName>
</protein>
<name>A0ABT3QM74_9HYPH</name>
<evidence type="ECO:0000313" key="3">
    <source>
        <dbReference type="Proteomes" id="UP001301216"/>
    </source>
</evidence>
<evidence type="ECO:0000313" key="2">
    <source>
        <dbReference type="EMBL" id="MCX2696701.1"/>
    </source>
</evidence>
<proteinExistence type="predicted"/>
<keyword evidence="3" id="KW-1185">Reference proteome</keyword>
<reference evidence="2 3" key="1">
    <citation type="submission" date="2022-11" db="EMBL/GenBank/DDBJ databases">
        <title>Brucella sp. YY2X, whole genome shotgun sequencing project.</title>
        <authorList>
            <person name="Yang Y."/>
        </authorList>
    </citation>
    <scope>NUCLEOTIDE SEQUENCE [LARGE SCALE GENOMIC DNA]</scope>
    <source>
        <strain evidence="2 3">YY2X</strain>
    </source>
</reference>
<sequence>MANKPTALSLHERMIIKALLNDGVRNQDIQALVNTGRDATINSGRITGIKKDKQLPPASPAAVESYKKMKRSFDPITGLNPYKDERLIRAREAMKLAVMLYNSPGFCFKTENFAVLANIAWTYLMHEYRLRQDKSILRDDGGTMSLSYMLTLADCPLTKGMRQNLEALKEIRDKVEHKLMGSADAVFLPIYQACCLNFETMLVKLFGPNLSLTTDLSVALQFSKMDIEQASQLMSYEIPESIRSLDANLTNKISADEAMDIEYQFRVIYTLDSASKGKSHIHFVSPDTAEGKEIHNVLQKVKLADDLYPYKPGAVVKSVQIGSSRPYTMADHTNAWKKHNIRQAKGHKKIAVTDKRYCVFHPAHKDFTYSQAWVDLLIHENS</sequence>
<organism evidence="2 3">
    <name type="scientific">Ochrobactrum chromiisoli</name>
    <dbReference type="NCBI Taxonomy" id="2993941"/>
    <lineage>
        <taxon>Bacteria</taxon>
        <taxon>Pseudomonadati</taxon>
        <taxon>Pseudomonadota</taxon>
        <taxon>Alphaproteobacteria</taxon>
        <taxon>Hyphomicrobiales</taxon>
        <taxon>Brucellaceae</taxon>
        <taxon>Brucella/Ochrobactrum group</taxon>
        <taxon>Ochrobactrum</taxon>
    </lineage>
</organism>
<dbReference type="Proteomes" id="UP001301216">
    <property type="component" value="Unassembled WGS sequence"/>
</dbReference>
<gene>
    <name evidence="2" type="ORF">OPR82_07920</name>
</gene>
<comment type="caution">
    <text evidence="2">The sequence shown here is derived from an EMBL/GenBank/DDBJ whole genome shotgun (WGS) entry which is preliminary data.</text>
</comment>
<feature type="domain" description="DUF3644" evidence="1">
    <location>
        <begin position="86"/>
        <end position="252"/>
    </location>
</feature>
<accession>A0ABT3QM74</accession>
<dbReference type="EMBL" id="JAPHAV010000002">
    <property type="protein sequence ID" value="MCX2696701.1"/>
    <property type="molecule type" value="Genomic_DNA"/>
</dbReference>